<gene>
    <name evidence="3" type="ORF">Syun_025915</name>
</gene>
<name>A0AAP0EV70_9MAGN</name>
<evidence type="ECO:0000256" key="2">
    <source>
        <dbReference type="SAM" id="MobiDB-lite"/>
    </source>
</evidence>
<feature type="region of interest" description="Disordered" evidence="2">
    <location>
        <begin position="84"/>
        <end position="123"/>
    </location>
</feature>
<evidence type="ECO:0000256" key="1">
    <source>
        <dbReference type="SAM" id="Coils"/>
    </source>
</evidence>
<accession>A0AAP0EV70</accession>
<keyword evidence="1" id="KW-0175">Coiled coil</keyword>
<keyword evidence="4" id="KW-1185">Reference proteome</keyword>
<dbReference type="Proteomes" id="UP001420932">
    <property type="component" value="Unassembled WGS sequence"/>
</dbReference>
<feature type="compositionally biased region" description="Pro residues" evidence="2">
    <location>
        <begin position="102"/>
        <end position="120"/>
    </location>
</feature>
<proteinExistence type="predicted"/>
<dbReference type="EMBL" id="JBBNAF010000011">
    <property type="protein sequence ID" value="KAK9098870.1"/>
    <property type="molecule type" value="Genomic_DNA"/>
</dbReference>
<evidence type="ECO:0000313" key="3">
    <source>
        <dbReference type="EMBL" id="KAK9098870.1"/>
    </source>
</evidence>
<protein>
    <submittedName>
        <fullName evidence="3">Uncharacterized protein</fullName>
    </submittedName>
</protein>
<dbReference type="AlphaFoldDB" id="A0AAP0EV70"/>
<sequence>METQLDRMEALMNRIEEEVKRIASIEASIDELRSEVKNAMRGLLEEIRLVLQIEEPLLQPLVNSMKGSGVQLIKGTCGVKHPDLASPMMFEDNPNASGTYPFPSPPPPPLPPPPPPPPPDMFTTSNLLPDPVPSYATSTNPLLVNSGMHFVLLFVDPFLKRKFVCACNSQTIHDFQPSRLKVLFYMDMGSLFGVVERTMRDRVLLFCEYVLYFEIGPLVMRLSYHFASLNPPPWPPPRPSMLLNKASTDVVN</sequence>
<comment type="caution">
    <text evidence="3">The sequence shown here is derived from an EMBL/GenBank/DDBJ whole genome shotgun (WGS) entry which is preliminary data.</text>
</comment>
<evidence type="ECO:0000313" key="4">
    <source>
        <dbReference type="Proteomes" id="UP001420932"/>
    </source>
</evidence>
<organism evidence="3 4">
    <name type="scientific">Stephania yunnanensis</name>
    <dbReference type="NCBI Taxonomy" id="152371"/>
    <lineage>
        <taxon>Eukaryota</taxon>
        <taxon>Viridiplantae</taxon>
        <taxon>Streptophyta</taxon>
        <taxon>Embryophyta</taxon>
        <taxon>Tracheophyta</taxon>
        <taxon>Spermatophyta</taxon>
        <taxon>Magnoliopsida</taxon>
        <taxon>Ranunculales</taxon>
        <taxon>Menispermaceae</taxon>
        <taxon>Menispermoideae</taxon>
        <taxon>Cissampelideae</taxon>
        <taxon>Stephania</taxon>
    </lineage>
</organism>
<feature type="coiled-coil region" evidence="1">
    <location>
        <begin position="1"/>
        <end position="42"/>
    </location>
</feature>
<reference evidence="3 4" key="1">
    <citation type="submission" date="2024-01" db="EMBL/GenBank/DDBJ databases">
        <title>Genome assemblies of Stephania.</title>
        <authorList>
            <person name="Yang L."/>
        </authorList>
    </citation>
    <scope>NUCLEOTIDE SEQUENCE [LARGE SCALE GENOMIC DNA]</scope>
    <source>
        <strain evidence="3">YNDBR</strain>
        <tissue evidence="3">Leaf</tissue>
    </source>
</reference>